<evidence type="ECO:0000256" key="1">
    <source>
        <dbReference type="ARBA" id="ARBA00023015"/>
    </source>
</evidence>
<dbReference type="STRING" id="46177.SAMN05660976_07137"/>
<keyword evidence="1" id="KW-0805">Transcription regulation</keyword>
<keyword evidence="7" id="KW-1185">Reference proteome</keyword>
<evidence type="ECO:0000256" key="2">
    <source>
        <dbReference type="ARBA" id="ARBA00023125"/>
    </source>
</evidence>
<evidence type="ECO:0000313" key="7">
    <source>
        <dbReference type="Proteomes" id="UP000198953"/>
    </source>
</evidence>
<dbReference type="Pfam" id="PF16925">
    <property type="entry name" value="TetR_C_13"/>
    <property type="match status" value="1"/>
</dbReference>
<dbReference type="InterPro" id="IPR011075">
    <property type="entry name" value="TetR_C"/>
</dbReference>
<dbReference type="PANTHER" id="PTHR47506">
    <property type="entry name" value="TRANSCRIPTIONAL REGULATORY PROTEIN"/>
    <property type="match status" value="1"/>
</dbReference>
<dbReference type="Gene3D" id="1.10.10.60">
    <property type="entry name" value="Homeodomain-like"/>
    <property type="match status" value="1"/>
</dbReference>
<evidence type="ECO:0000313" key="6">
    <source>
        <dbReference type="EMBL" id="SEN23876.1"/>
    </source>
</evidence>
<dbReference type="EMBL" id="FOBF01000023">
    <property type="protein sequence ID" value="SEN23876.1"/>
    <property type="molecule type" value="Genomic_DNA"/>
</dbReference>
<dbReference type="PROSITE" id="PS50977">
    <property type="entry name" value="HTH_TETR_2"/>
    <property type="match status" value="1"/>
</dbReference>
<evidence type="ECO:0000256" key="4">
    <source>
        <dbReference type="PROSITE-ProRule" id="PRU00335"/>
    </source>
</evidence>
<keyword evidence="2 4" id="KW-0238">DNA-binding</keyword>
<feature type="domain" description="HTH tetR-type" evidence="5">
    <location>
        <begin position="18"/>
        <end position="78"/>
    </location>
</feature>
<accession>A0A1H8EWW4</accession>
<feature type="DNA-binding region" description="H-T-H motif" evidence="4">
    <location>
        <begin position="41"/>
        <end position="60"/>
    </location>
</feature>
<sequence>MLVGMTATKEDGRRARGQRSREVILAQAVALASVHGLDGLTLGRLAEAAGVSKSGFFAHWRDKEELQLDAIAWAHRQWVDLIVRPALLEPAGLRRLLALHEHRIRFYTDGILPGGCFFFAAQVEYDDRSGPVREAVARALSDWLAFLERLVAEAVALGELPEGTDTAQLAYEIDALGETSVTHARLLRHGDDEPRAYAMARRAVLHRLRGLATDPSLLPEG</sequence>
<keyword evidence="3" id="KW-0804">Transcription</keyword>
<dbReference type="InterPro" id="IPR009057">
    <property type="entry name" value="Homeodomain-like_sf"/>
</dbReference>
<proteinExistence type="predicted"/>
<name>A0A1H8EWW4_9ACTN</name>
<gene>
    <name evidence="6" type="ORF">SAMN05660976_07137</name>
</gene>
<protein>
    <submittedName>
        <fullName evidence="6">Transcriptional regulator, TetR family</fullName>
    </submittedName>
</protein>
<dbReference type="PANTHER" id="PTHR47506:SF6">
    <property type="entry name" value="HTH-TYPE TRANSCRIPTIONAL REPRESSOR NEMR"/>
    <property type="match status" value="1"/>
</dbReference>
<organism evidence="6 7">
    <name type="scientific">Nonomuraea pusilla</name>
    <dbReference type="NCBI Taxonomy" id="46177"/>
    <lineage>
        <taxon>Bacteria</taxon>
        <taxon>Bacillati</taxon>
        <taxon>Actinomycetota</taxon>
        <taxon>Actinomycetes</taxon>
        <taxon>Streptosporangiales</taxon>
        <taxon>Streptosporangiaceae</taxon>
        <taxon>Nonomuraea</taxon>
    </lineage>
</organism>
<evidence type="ECO:0000256" key="3">
    <source>
        <dbReference type="ARBA" id="ARBA00023163"/>
    </source>
</evidence>
<dbReference type="InterPro" id="IPR036271">
    <property type="entry name" value="Tet_transcr_reg_TetR-rel_C_sf"/>
</dbReference>
<reference evidence="6 7" key="1">
    <citation type="submission" date="2016-10" db="EMBL/GenBank/DDBJ databases">
        <authorList>
            <person name="de Groot N.N."/>
        </authorList>
    </citation>
    <scope>NUCLEOTIDE SEQUENCE [LARGE SCALE GENOMIC DNA]</scope>
    <source>
        <strain evidence="6 7">DSM 43357</strain>
    </source>
</reference>
<dbReference type="SUPFAM" id="SSF48498">
    <property type="entry name" value="Tetracyclin repressor-like, C-terminal domain"/>
    <property type="match status" value="1"/>
</dbReference>
<dbReference type="SUPFAM" id="SSF46689">
    <property type="entry name" value="Homeodomain-like"/>
    <property type="match status" value="1"/>
</dbReference>
<dbReference type="InterPro" id="IPR001647">
    <property type="entry name" value="HTH_TetR"/>
</dbReference>
<dbReference type="GO" id="GO:0003677">
    <property type="term" value="F:DNA binding"/>
    <property type="evidence" value="ECO:0007669"/>
    <property type="project" value="UniProtKB-UniRule"/>
</dbReference>
<dbReference type="AlphaFoldDB" id="A0A1H8EWW4"/>
<dbReference type="Gene3D" id="1.10.357.10">
    <property type="entry name" value="Tetracycline Repressor, domain 2"/>
    <property type="match status" value="1"/>
</dbReference>
<evidence type="ECO:0000259" key="5">
    <source>
        <dbReference type="PROSITE" id="PS50977"/>
    </source>
</evidence>
<dbReference type="Pfam" id="PF00440">
    <property type="entry name" value="TetR_N"/>
    <property type="match status" value="1"/>
</dbReference>
<dbReference type="Proteomes" id="UP000198953">
    <property type="component" value="Unassembled WGS sequence"/>
</dbReference>